<dbReference type="InterPro" id="IPR003673">
    <property type="entry name" value="CoA-Trfase_fam_III"/>
</dbReference>
<dbReference type="PANTHER" id="PTHR48228:SF4">
    <property type="entry name" value="BLR3030 PROTEIN"/>
    <property type="match status" value="1"/>
</dbReference>
<dbReference type="Proteomes" id="UP000197596">
    <property type="component" value="Unassembled WGS sequence"/>
</dbReference>
<gene>
    <name evidence="1" type="ORF">CEJ42_00230</name>
</gene>
<dbReference type="InterPro" id="IPR050509">
    <property type="entry name" value="CoA-transferase_III"/>
</dbReference>
<dbReference type="Pfam" id="PF02515">
    <property type="entry name" value="CoA_transf_3"/>
    <property type="match status" value="1"/>
</dbReference>
<evidence type="ECO:0000313" key="2">
    <source>
        <dbReference type="Proteomes" id="UP000197596"/>
    </source>
</evidence>
<dbReference type="EMBL" id="NJGU01000001">
    <property type="protein sequence ID" value="OWY30554.1"/>
    <property type="molecule type" value="Genomic_DNA"/>
</dbReference>
<comment type="caution">
    <text evidence="1">The sequence shown here is derived from an EMBL/GenBank/DDBJ whole genome shotgun (WGS) entry which is preliminary data.</text>
</comment>
<reference evidence="1 2" key="1">
    <citation type="submission" date="2017-06" db="EMBL/GenBank/DDBJ databases">
        <title>Herbaspirillum phytohormonus sp. nov., isolated from the root nodule of Robinia pseudoacacia in lead-zinc mine.</title>
        <authorList>
            <person name="Fan M."/>
            <person name="Lin Y."/>
        </authorList>
    </citation>
    <scope>NUCLEOTIDE SEQUENCE [LARGE SCALE GENOMIC DNA]</scope>
    <source>
        <strain evidence="1 2">HZ10</strain>
    </source>
</reference>
<sequence length="466" mass="49589">MSQEFPSHPVAGRMLAEIWRALDGAPALISTVRLEGGGALPSVFATSDLAQASVAAAGLAVAELVAAAGGAMPAVECDRRLASMWFSGSLRAQGWTPPALWDSVAGDYRCADGWIRLHTNAPHHRAAALQVLGLDPTTAPREDVAREVARWKGCELEAAIVANQGCAAEMRSLAQWSAHPQGIAVAAEPLVWRQGFDAPVRRGAPFDAARPLAGIRVLDLTRVLAGPTATRFLAAFGADVLRIDPVSWDEPGVVPEMTLGKRCAHLDFREAQDRQAFERLLSEADVLVHGYRPQALEHLGLGAARRRQLNGALVDVALDAYGWSGPWAGRRGFDSLVQMSAGIADAGMRLLGRDKPAPLPVQALDHATGYLLAASALRGLTRRRQAGEGSQYRLSLARTARLLASHPAEGVEPAFAAEAAADLGAAVENTAWGPARRLRTPLRIAGVPLRWDLPASPLRACAAEWR</sequence>
<dbReference type="InterPro" id="IPR023606">
    <property type="entry name" value="CoA-Trfase_III_dom_1_sf"/>
</dbReference>
<evidence type="ECO:0000313" key="1">
    <source>
        <dbReference type="EMBL" id="OWY30554.1"/>
    </source>
</evidence>
<dbReference type="SUPFAM" id="SSF89796">
    <property type="entry name" value="CoA-transferase family III (CaiB/BaiF)"/>
    <property type="match status" value="2"/>
</dbReference>
<dbReference type="AlphaFoldDB" id="A0A246WU60"/>
<proteinExistence type="predicted"/>
<accession>A0A246WU60</accession>
<name>A0A246WU60_9BURK</name>
<organism evidence="1 2">
    <name type="scientific">Herbaspirillum robiniae</name>
    <dbReference type="NCBI Taxonomy" id="2014887"/>
    <lineage>
        <taxon>Bacteria</taxon>
        <taxon>Pseudomonadati</taxon>
        <taxon>Pseudomonadota</taxon>
        <taxon>Betaproteobacteria</taxon>
        <taxon>Burkholderiales</taxon>
        <taxon>Oxalobacteraceae</taxon>
        <taxon>Herbaspirillum</taxon>
    </lineage>
</organism>
<dbReference type="Gene3D" id="3.40.50.10540">
    <property type="entry name" value="Crotonobetainyl-coa:carnitine coa-transferase, domain 1"/>
    <property type="match status" value="1"/>
</dbReference>
<protein>
    <submittedName>
        <fullName evidence="1">Acyl-CoA transferase</fullName>
    </submittedName>
</protein>
<dbReference type="PANTHER" id="PTHR48228">
    <property type="entry name" value="SUCCINYL-COA--D-CITRAMALATE COA-TRANSFERASE"/>
    <property type="match status" value="1"/>
</dbReference>
<dbReference type="GO" id="GO:0016740">
    <property type="term" value="F:transferase activity"/>
    <property type="evidence" value="ECO:0007669"/>
    <property type="project" value="UniProtKB-KW"/>
</dbReference>
<keyword evidence="1" id="KW-0808">Transferase</keyword>